<evidence type="ECO:0000313" key="17">
    <source>
        <dbReference type="EMBL" id="NMV38712.1"/>
    </source>
</evidence>
<sequence>MNAPSDPQLDSLKVPPHSIEAEQSVLGGLLLDNAAWDRIADFINEGDFYRYDHRLIFHHIGKLISQAKPADVITVYEQLQVVGKAEEVGGLAYLNALAQNTPSAANIRRYAEIVRDRGVLRQLVTIADEISAGAFNPQGRDVRQLLDEAESKVFAIAEEGARGQKGFLEIQPLLTQVVERIDELYHRDNQSDITGVPTGFVDLDRMTSGMQGGDLIIVAGRPSMGKTAFSLNIGEHVAVEQGLPVAVFSMEMAGTQLAMRMLGSVGRLDQHRLRTGRLLDEDWPRLTHAIQKMNDAQLFIDETPALNPMELRARSRRLARQCGQLGLIVIDYLQLMSGSGNGENRATEISEISRSLKGLAKELNCPVIALSQLNRSLEQRPNKRPVMSDLRESGAIEQDADVILFIYRDQVYNPDSPDKGTAEIIIGKQRNGPIGTVRLTFLGEYTKFDNFTGGNAFFDNDT</sequence>
<dbReference type="PATRIC" id="fig|190721.6.peg.2038"/>
<dbReference type="EMBL" id="CP012605">
    <property type="protein sequence ID" value="ANH71736.1"/>
    <property type="molecule type" value="Genomic_DNA"/>
</dbReference>
<keyword evidence="6 13" id="KW-0347">Helicase</keyword>
<evidence type="ECO:0000256" key="7">
    <source>
        <dbReference type="ARBA" id="ARBA00022840"/>
    </source>
</evidence>
<dbReference type="InterPro" id="IPR007692">
    <property type="entry name" value="DNA_helicase_DnaB"/>
</dbReference>
<dbReference type="InterPro" id="IPR016136">
    <property type="entry name" value="DNA_helicase_N/primase_C"/>
</dbReference>
<dbReference type="GO" id="GO:0043139">
    <property type="term" value="F:5'-3' DNA helicase activity"/>
    <property type="evidence" value="ECO:0007669"/>
    <property type="project" value="UniProtKB-EC"/>
</dbReference>
<dbReference type="EMBL" id="JABBZM010000010">
    <property type="protein sequence ID" value="NMV38712.1"/>
    <property type="molecule type" value="Genomic_DNA"/>
</dbReference>
<evidence type="ECO:0000256" key="8">
    <source>
        <dbReference type="ARBA" id="ARBA00023125"/>
    </source>
</evidence>
<keyword evidence="4 13" id="KW-0547">Nucleotide-binding</keyword>
<dbReference type="EC" id="5.6.2.3" evidence="12 13"/>
<feature type="domain" description="SF4 helicase" evidence="14">
    <location>
        <begin position="189"/>
        <end position="455"/>
    </location>
</feature>
<evidence type="ECO:0000256" key="12">
    <source>
        <dbReference type="NCBIfam" id="TIGR00665"/>
    </source>
</evidence>
<dbReference type="PROSITE" id="PS51199">
    <property type="entry name" value="SF4_HELICASE"/>
    <property type="match status" value="1"/>
</dbReference>
<dbReference type="InterPro" id="IPR007693">
    <property type="entry name" value="DNA_helicase_DnaB-like_N"/>
</dbReference>
<proteinExistence type="inferred from homology"/>
<dbReference type="GeneID" id="61526196"/>
<evidence type="ECO:0000313" key="18">
    <source>
        <dbReference type="Proteomes" id="UP000077927"/>
    </source>
</evidence>
<reference evidence="15 18" key="1">
    <citation type="submission" date="2015-09" db="EMBL/GenBank/DDBJ databases">
        <authorList>
            <person name="Xu Y."/>
            <person name="Nagy A."/>
            <person name="Liu N.T."/>
            <person name="Nou X."/>
        </authorList>
    </citation>
    <scope>NUCLEOTIDE SEQUENCE [LARGE SCALE GENOMIC DNA]</scope>
    <source>
        <strain evidence="15 18">FC1138</strain>
    </source>
</reference>
<dbReference type="PANTHER" id="PTHR30153:SF2">
    <property type="entry name" value="REPLICATIVE DNA HELICASE"/>
    <property type="match status" value="1"/>
</dbReference>
<dbReference type="FunFam" id="1.10.860.10:FF:000001">
    <property type="entry name" value="Replicative DNA helicase"/>
    <property type="match status" value="1"/>
</dbReference>
<dbReference type="NCBIfam" id="NF004384">
    <property type="entry name" value="PRK05748.1"/>
    <property type="match status" value="1"/>
</dbReference>
<dbReference type="InterPro" id="IPR007694">
    <property type="entry name" value="DNA_helicase_DnaB-like_C"/>
</dbReference>
<dbReference type="FunFam" id="3.40.50.300:FF:000076">
    <property type="entry name" value="Replicative DNA helicase"/>
    <property type="match status" value="1"/>
</dbReference>
<keyword evidence="19" id="KW-1185">Reference proteome</keyword>
<keyword evidence="5 13" id="KW-0378">Hydrolase</keyword>
<dbReference type="Gene3D" id="1.10.860.10">
    <property type="entry name" value="DNAb Helicase, Chain A"/>
    <property type="match status" value="1"/>
</dbReference>
<dbReference type="Proteomes" id="UP000078572">
    <property type="component" value="Chromosome 1"/>
</dbReference>
<dbReference type="InterPro" id="IPR036185">
    <property type="entry name" value="DNA_heli_DnaB-like_N_sf"/>
</dbReference>
<dbReference type="SUPFAM" id="SSF48024">
    <property type="entry name" value="N-terminal domain of DnaB helicase"/>
    <property type="match status" value="1"/>
</dbReference>
<evidence type="ECO:0000313" key="15">
    <source>
        <dbReference type="EMBL" id="ANH71736.1"/>
    </source>
</evidence>
<organism evidence="16 19">
    <name type="scientific">Ralstonia insidiosa</name>
    <dbReference type="NCBI Taxonomy" id="190721"/>
    <lineage>
        <taxon>Bacteria</taxon>
        <taxon>Pseudomonadati</taxon>
        <taxon>Pseudomonadota</taxon>
        <taxon>Betaproteobacteria</taxon>
        <taxon>Burkholderiales</taxon>
        <taxon>Burkholderiaceae</taxon>
        <taxon>Ralstonia</taxon>
    </lineage>
</organism>
<dbReference type="InterPro" id="IPR003593">
    <property type="entry name" value="AAA+_ATPase"/>
</dbReference>
<dbReference type="PANTHER" id="PTHR30153">
    <property type="entry name" value="REPLICATIVE DNA HELICASE DNAB"/>
    <property type="match status" value="1"/>
</dbReference>
<evidence type="ECO:0000313" key="20">
    <source>
        <dbReference type="Proteomes" id="UP000575469"/>
    </source>
</evidence>
<reference evidence="16" key="3">
    <citation type="submission" date="2016-06" db="EMBL/GenBank/DDBJ databases">
        <authorList>
            <person name="Kjaerup R.B."/>
            <person name="Dalgaard T.S."/>
            <person name="Juul-Madsen H.R."/>
        </authorList>
    </citation>
    <scope>NUCLEOTIDE SEQUENCE [LARGE SCALE GENOMIC DNA]</scope>
    <source>
        <strain evidence="16">ATCC 49129</strain>
    </source>
</reference>
<evidence type="ECO:0000313" key="16">
    <source>
        <dbReference type="EMBL" id="ANJ72633.1"/>
    </source>
</evidence>
<dbReference type="Pfam" id="PF03796">
    <property type="entry name" value="DnaB_C"/>
    <property type="match status" value="1"/>
</dbReference>
<dbReference type="GO" id="GO:0016787">
    <property type="term" value="F:hydrolase activity"/>
    <property type="evidence" value="ECO:0007669"/>
    <property type="project" value="UniProtKB-KW"/>
</dbReference>
<dbReference type="GO" id="GO:0005829">
    <property type="term" value="C:cytosol"/>
    <property type="evidence" value="ECO:0007669"/>
    <property type="project" value="TreeGrafter"/>
</dbReference>
<dbReference type="RefSeq" id="WP_021194277.1">
    <property type="nucleotide sequence ID" value="NZ_CP012605.1"/>
</dbReference>
<comment type="function">
    <text evidence="10 13">The main replicative DNA helicase, it participates in initiation and elongation during chromosome replication. Travels ahead of the DNA replisome, separating dsDNA into templates for DNA synthesis. A processive ATP-dependent 5'-3' DNA helicase it has DNA-dependent ATPase activity.</text>
</comment>
<dbReference type="OrthoDB" id="9773982at2"/>
<dbReference type="GO" id="GO:0042802">
    <property type="term" value="F:identical protein binding"/>
    <property type="evidence" value="ECO:0007669"/>
    <property type="project" value="UniProtKB-ARBA"/>
</dbReference>
<evidence type="ECO:0000256" key="1">
    <source>
        <dbReference type="ARBA" id="ARBA00008428"/>
    </source>
</evidence>
<evidence type="ECO:0000256" key="13">
    <source>
        <dbReference type="RuleBase" id="RU362085"/>
    </source>
</evidence>
<evidence type="ECO:0000256" key="4">
    <source>
        <dbReference type="ARBA" id="ARBA00022741"/>
    </source>
</evidence>
<keyword evidence="9" id="KW-0413">Isomerase</keyword>
<name>A0A191ZX16_9RALS</name>
<dbReference type="CDD" id="cd00984">
    <property type="entry name" value="DnaB_C"/>
    <property type="match status" value="1"/>
</dbReference>
<dbReference type="AlphaFoldDB" id="A0A191ZX16"/>
<dbReference type="GO" id="GO:1990077">
    <property type="term" value="C:primosome complex"/>
    <property type="evidence" value="ECO:0007669"/>
    <property type="project" value="UniProtKB-UniRule"/>
</dbReference>
<comment type="similarity">
    <text evidence="1 13">Belongs to the helicase family. DnaB subfamily.</text>
</comment>
<evidence type="ECO:0000256" key="6">
    <source>
        <dbReference type="ARBA" id="ARBA00022806"/>
    </source>
</evidence>
<dbReference type="SMART" id="SM00382">
    <property type="entry name" value="AAA"/>
    <property type="match status" value="1"/>
</dbReference>
<dbReference type="NCBIfam" id="NF005424">
    <property type="entry name" value="PRK07004.1"/>
    <property type="match status" value="1"/>
</dbReference>
<evidence type="ECO:0000259" key="14">
    <source>
        <dbReference type="PROSITE" id="PS51199"/>
    </source>
</evidence>
<dbReference type="SUPFAM" id="SSF52540">
    <property type="entry name" value="P-loop containing nucleoside triphosphate hydrolases"/>
    <property type="match status" value="1"/>
</dbReference>
<dbReference type="Pfam" id="PF00772">
    <property type="entry name" value="DnaB"/>
    <property type="match status" value="1"/>
</dbReference>
<dbReference type="GO" id="GO:0005524">
    <property type="term" value="F:ATP binding"/>
    <property type="evidence" value="ECO:0007669"/>
    <property type="project" value="UniProtKB-UniRule"/>
</dbReference>
<evidence type="ECO:0000256" key="3">
    <source>
        <dbReference type="ARBA" id="ARBA00022705"/>
    </source>
</evidence>
<evidence type="ECO:0000256" key="5">
    <source>
        <dbReference type="ARBA" id="ARBA00022801"/>
    </source>
</evidence>
<protein>
    <recommendedName>
        <fullName evidence="12 13">Replicative DNA helicase</fullName>
        <ecNumber evidence="12 13">5.6.2.3</ecNumber>
    </recommendedName>
</protein>
<accession>A0A191ZX16</accession>
<comment type="catalytic activity">
    <reaction evidence="11 13">
        <text>ATP + H2O = ADP + phosphate + H(+)</text>
        <dbReference type="Rhea" id="RHEA:13065"/>
        <dbReference type="ChEBI" id="CHEBI:15377"/>
        <dbReference type="ChEBI" id="CHEBI:15378"/>
        <dbReference type="ChEBI" id="CHEBI:30616"/>
        <dbReference type="ChEBI" id="CHEBI:43474"/>
        <dbReference type="ChEBI" id="CHEBI:456216"/>
        <dbReference type="EC" id="5.6.2.3"/>
    </reaction>
</comment>
<dbReference type="NCBIfam" id="TIGR00665">
    <property type="entry name" value="DnaB"/>
    <property type="match status" value="1"/>
</dbReference>
<dbReference type="STRING" id="190721.ACS15_2058"/>
<dbReference type="InterPro" id="IPR027417">
    <property type="entry name" value="P-loop_NTPase"/>
</dbReference>
<keyword evidence="3 13" id="KW-0235">DNA replication</keyword>
<dbReference type="Proteomes" id="UP000575469">
    <property type="component" value="Unassembled WGS sequence"/>
</dbReference>
<keyword evidence="2 13" id="KW-0639">Primosome</keyword>
<evidence type="ECO:0000313" key="19">
    <source>
        <dbReference type="Proteomes" id="UP000078572"/>
    </source>
</evidence>
<dbReference type="EMBL" id="CP016022">
    <property type="protein sequence ID" value="ANJ72633.1"/>
    <property type="molecule type" value="Genomic_DNA"/>
</dbReference>
<gene>
    <name evidence="15" type="primary">dnaB</name>
    <name evidence="16" type="ORF">A9Y76_09215</name>
    <name evidence="15" type="ORF">ACS15_2058</name>
    <name evidence="17" type="ORF">HGR00_12420</name>
</gene>
<dbReference type="GO" id="GO:0003677">
    <property type="term" value="F:DNA binding"/>
    <property type="evidence" value="ECO:0007669"/>
    <property type="project" value="UniProtKB-UniRule"/>
</dbReference>
<reference evidence="17 20" key="4">
    <citation type="submission" date="2020-04" db="EMBL/GenBank/DDBJ databases">
        <title>Ralstonia insidiosa genome sequencing and assembly.</title>
        <authorList>
            <person name="Martins R.C.R."/>
            <person name="Perdigao-Neto L.V."/>
            <person name="Levin A.S.S."/>
            <person name="Costa S.F."/>
        </authorList>
    </citation>
    <scope>NUCLEOTIDE SEQUENCE [LARGE SCALE GENOMIC DNA]</scope>
    <source>
        <strain evidence="17 20">5047</strain>
    </source>
</reference>
<keyword evidence="8 13" id="KW-0238">DNA-binding</keyword>
<evidence type="ECO:0000256" key="9">
    <source>
        <dbReference type="ARBA" id="ARBA00023235"/>
    </source>
</evidence>
<dbReference type="KEGG" id="rin:ACS15_2058"/>
<evidence type="ECO:0000256" key="11">
    <source>
        <dbReference type="ARBA" id="ARBA00048954"/>
    </source>
</evidence>
<dbReference type="Proteomes" id="UP000077927">
    <property type="component" value="Chromosome 1"/>
</dbReference>
<evidence type="ECO:0000256" key="2">
    <source>
        <dbReference type="ARBA" id="ARBA00022515"/>
    </source>
</evidence>
<dbReference type="GO" id="GO:0006269">
    <property type="term" value="P:DNA replication, synthesis of primer"/>
    <property type="evidence" value="ECO:0007669"/>
    <property type="project" value="UniProtKB-UniRule"/>
</dbReference>
<evidence type="ECO:0000256" key="10">
    <source>
        <dbReference type="ARBA" id="ARBA00044932"/>
    </source>
</evidence>
<dbReference type="Gene3D" id="3.40.50.300">
    <property type="entry name" value="P-loop containing nucleotide triphosphate hydrolases"/>
    <property type="match status" value="1"/>
</dbReference>
<reference evidence="19" key="2">
    <citation type="submission" date="2016-06" db="EMBL/GenBank/DDBJ databases">
        <authorList>
            <person name="Xu Y."/>
            <person name="Nagy A."/>
            <person name="Yan X."/>
            <person name="Kim S.W."/>
            <person name="Haley B."/>
            <person name="Liu N.T."/>
            <person name="Nou X."/>
        </authorList>
    </citation>
    <scope>NUCLEOTIDE SEQUENCE [LARGE SCALE GENOMIC DNA]</scope>
    <source>
        <strain evidence="19">ATCC 49129</strain>
    </source>
</reference>
<keyword evidence="7 13" id="KW-0067">ATP-binding</keyword>